<keyword evidence="3 4" id="KW-0808">Transferase</keyword>
<dbReference type="InterPro" id="IPR002213">
    <property type="entry name" value="UDP_glucos_trans"/>
</dbReference>
<keyword evidence="2 4" id="KW-0328">Glycosyltransferase</keyword>
<dbReference type="SUPFAM" id="SSF53756">
    <property type="entry name" value="UDP-Glycosyltransferase/glycogen phosphorylase"/>
    <property type="match status" value="1"/>
</dbReference>
<evidence type="ECO:0000256" key="5">
    <source>
        <dbReference type="RuleBase" id="RU362057"/>
    </source>
</evidence>
<dbReference type="KEGG" id="aprc:113849984"/>
<evidence type="ECO:0000313" key="6">
    <source>
        <dbReference type="Proteomes" id="UP000694853"/>
    </source>
</evidence>
<dbReference type="PANTHER" id="PTHR48045:SF6">
    <property type="entry name" value="UDP-GLUCOSYLTRANSFERASE FAMILY PROTEIN"/>
    <property type="match status" value="1"/>
</dbReference>
<dbReference type="PROSITE" id="PS00375">
    <property type="entry name" value="UDPGT"/>
    <property type="match status" value="1"/>
</dbReference>
<evidence type="ECO:0000313" key="7">
    <source>
        <dbReference type="RefSeq" id="XP_027336070.1"/>
    </source>
</evidence>
<protein>
    <recommendedName>
        <fullName evidence="5">Glycosyltransferase</fullName>
        <ecNumber evidence="5">2.4.1.-</ecNumber>
    </recommendedName>
</protein>
<dbReference type="GO" id="GO:0008194">
    <property type="term" value="F:UDP-glycosyltransferase activity"/>
    <property type="evidence" value="ECO:0007669"/>
    <property type="project" value="InterPro"/>
</dbReference>
<gene>
    <name evidence="7" type="primary">LOC113849984</name>
</gene>
<dbReference type="PANTHER" id="PTHR48045">
    <property type="entry name" value="UDP-GLYCOSYLTRANSFERASE 72B1"/>
    <property type="match status" value="1"/>
</dbReference>
<dbReference type="AlphaFoldDB" id="A0A8B8JX98"/>
<dbReference type="Pfam" id="PF00201">
    <property type="entry name" value="UDPGT"/>
    <property type="match status" value="1"/>
</dbReference>
<keyword evidence="6" id="KW-1185">Reference proteome</keyword>
<dbReference type="OrthoDB" id="5835829at2759"/>
<evidence type="ECO:0000256" key="4">
    <source>
        <dbReference type="RuleBase" id="RU003718"/>
    </source>
</evidence>
<reference evidence="7" key="2">
    <citation type="submission" date="2025-08" db="UniProtKB">
        <authorList>
            <consortium name="RefSeq"/>
        </authorList>
    </citation>
    <scope>IDENTIFICATION</scope>
    <source>
        <tissue evidence="7">Young leaves</tissue>
    </source>
</reference>
<evidence type="ECO:0000256" key="1">
    <source>
        <dbReference type="ARBA" id="ARBA00009995"/>
    </source>
</evidence>
<sequence>MAKATHIAIVPSPGFSHLVPIVEFSKRLVQHHPNFHVTCIIPSLGSPPDSSKAYVKTLPSNIDFIFLPPINKDQLPQGAYPGVLIQLTITFSLPSIHEVLKSLSSKAPLTALMVDVFAFQALDFAKEFNALSYIYFPGAAMVLSLFSQMPKLDEQISGEYKDLKEPIALPGCVPLQGSDLPAPTQDRSSETYKLFLERAKGMLLADGILINSFLEMESSAIRALEEEENNKIKVYPVGPITQKGSNKDADECLRWLDNQPPSSVLYVSFGSGGTLSQDQTNELALGLELSGQRFLWVLRAPSNSVSAAYLETVNEDPLQFLPNGFLERTKEQGLVVPLWAPQVQVLSHKSVGGFLCHCGWNSILESVQEGVPLITWPLFAEQRMNAVMLTDGLKVALRPKVNEDGIVEKEEIAKVMKCLMEGEEGKGMRERMRKLKDSAANALKDGSSTQTLSQLASQWENYGAILENKFS</sequence>
<dbReference type="Gene3D" id="3.40.50.2000">
    <property type="entry name" value="Glycogen Phosphorylase B"/>
    <property type="match status" value="2"/>
</dbReference>
<accession>A0A8B8JX98</accession>
<reference evidence="6" key="1">
    <citation type="journal article" date="2019" name="Toxins">
        <title>Detection of Abrin-Like and Prepropulchellin-Like Toxin Genes and Transcripts Using Whole Genome Sequencing and Full-Length Transcript Sequencing of Abrus precatorius.</title>
        <authorList>
            <person name="Hovde B.T."/>
            <person name="Daligault H.E."/>
            <person name="Hanschen E.R."/>
            <person name="Kunde Y.A."/>
            <person name="Johnson M.B."/>
            <person name="Starkenburg S.R."/>
            <person name="Johnson S.L."/>
        </authorList>
    </citation>
    <scope>NUCLEOTIDE SEQUENCE [LARGE SCALE GENOMIC DNA]</scope>
</reference>
<dbReference type="CDD" id="cd03784">
    <property type="entry name" value="GT1_Gtf-like"/>
    <property type="match status" value="1"/>
</dbReference>
<evidence type="ECO:0000256" key="3">
    <source>
        <dbReference type="ARBA" id="ARBA00022679"/>
    </source>
</evidence>
<organism evidence="6 7">
    <name type="scientific">Abrus precatorius</name>
    <name type="common">Indian licorice</name>
    <name type="synonym">Glycine abrus</name>
    <dbReference type="NCBI Taxonomy" id="3816"/>
    <lineage>
        <taxon>Eukaryota</taxon>
        <taxon>Viridiplantae</taxon>
        <taxon>Streptophyta</taxon>
        <taxon>Embryophyta</taxon>
        <taxon>Tracheophyta</taxon>
        <taxon>Spermatophyta</taxon>
        <taxon>Magnoliopsida</taxon>
        <taxon>eudicotyledons</taxon>
        <taxon>Gunneridae</taxon>
        <taxon>Pentapetalae</taxon>
        <taxon>rosids</taxon>
        <taxon>fabids</taxon>
        <taxon>Fabales</taxon>
        <taxon>Fabaceae</taxon>
        <taxon>Papilionoideae</taxon>
        <taxon>50 kb inversion clade</taxon>
        <taxon>NPAAA clade</taxon>
        <taxon>indigoferoid/millettioid clade</taxon>
        <taxon>Abreae</taxon>
        <taxon>Abrus</taxon>
    </lineage>
</organism>
<dbReference type="GeneID" id="113849984"/>
<proteinExistence type="inferred from homology"/>
<dbReference type="FunFam" id="3.40.50.2000:FF:000051">
    <property type="entry name" value="Glycosyltransferase"/>
    <property type="match status" value="1"/>
</dbReference>
<dbReference type="Proteomes" id="UP000694853">
    <property type="component" value="Unplaced"/>
</dbReference>
<comment type="similarity">
    <text evidence="1 4">Belongs to the UDP-glycosyltransferase family.</text>
</comment>
<dbReference type="EC" id="2.4.1.-" evidence="5"/>
<dbReference type="InterPro" id="IPR035595">
    <property type="entry name" value="UDP_glycos_trans_CS"/>
</dbReference>
<dbReference type="RefSeq" id="XP_027336070.1">
    <property type="nucleotide sequence ID" value="XM_027480269.1"/>
</dbReference>
<dbReference type="FunFam" id="3.40.50.2000:FF:000054">
    <property type="entry name" value="Glycosyltransferase"/>
    <property type="match status" value="1"/>
</dbReference>
<evidence type="ECO:0000256" key="2">
    <source>
        <dbReference type="ARBA" id="ARBA00022676"/>
    </source>
</evidence>
<name>A0A8B8JX98_ABRPR</name>